<dbReference type="EMBL" id="BAABJJ010000036">
    <property type="protein sequence ID" value="GAA4950799.1"/>
    <property type="molecule type" value="Genomic_DNA"/>
</dbReference>
<protein>
    <submittedName>
        <fullName evidence="1">Uncharacterized protein</fullName>
    </submittedName>
</protein>
<keyword evidence="2" id="KW-1185">Reference proteome</keyword>
<sequence length="84" mass="9938">MKTVKKGKLKKANLISYSKSELTELIKKKIKSNYIYNMTDLKSHNIFKFDILIELLNTLNEIVKITIGFEYIPEKQKLRLITLY</sequence>
<evidence type="ECO:0000313" key="2">
    <source>
        <dbReference type="Proteomes" id="UP001501302"/>
    </source>
</evidence>
<evidence type="ECO:0000313" key="1">
    <source>
        <dbReference type="EMBL" id="GAA4950799.1"/>
    </source>
</evidence>
<name>A0ABP9GR16_9FLAO</name>
<proteinExistence type="predicted"/>
<comment type="caution">
    <text evidence="1">The sequence shown here is derived from an EMBL/GenBank/DDBJ whole genome shotgun (WGS) entry which is preliminary data.</text>
</comment>
<dbReference type="Proteomes" id="UP001501302">
    <property type="component" value="Unassembled WGS sequence"/>
</dbReference>
<gene>
    <name evidence="1" type="ORF">GCM10023314_25170</name>
</gene>
<accession>A0ABP9GR16</accession>
<organism evidence="1 2">
    <name type="scientific">Algibacter agarivorans</name>
    <dbReference type="NCBI Taxonomy" id="1109741"/>
    <lineage>
        <taxon>Bacteria</taxon>
        <taxon>Pseudomonadati</taxon>
        <taxon>Bacteroidota</taxon>
        <taxon>Flavobacteriia</taxon>
        <taxon>Flavobacteriales</taxon>
        <taxon>Flavobacteriaceae</taxon>
        <taxon>Algibacter</taxon>
    </lineage>
</organism>
<reference evidence="2" key="1">
    <citation type="journal article" date="2019" name="Int. J. Syst. Evol. Microbiol.">
        <title>The Global Catalogue of Microorganisms (GCM) 10K type strain sequencing project: providing services to taxonomists for standard genome sequencing and annotation.</title>
        <authorList>
            <consortium name="The Broad Institute Genomics Platform"/>
            <consortium name="The Broad Institute Genome Sequencing Center for Infectious Disease"/>
            <person name="Wu L."/>
            <person name="Ma J."/>
        </authorList>
    </citation>
    <scope>NUCLEOTIDE SEQUENCE [LARGE SCALE GENOMIC DNA]</scope>
    <source>
        <strain evidence="2">JCM 18285</strain>
    </source>
</reference>